<evidence type="ECO:0000256" key="6">
    <source>
        <dbReference type="SAM" id="MobiDB-lite"/>
    </source>
</evidence>
<dbReference type="PRINTS" id="PR00722">
    <property type="entry name" value="CHYMOTRYPSIN"/>
</dbReference>
<dbReference type="Pfam" id="PF00089">
    <property type="entry name" value="Trypsin"/>
    <property type="match status" value="1"/>
</dbReference>
<evidence type="ECO:0000256" key="1">
    <source>
        <dbReference type="ARBA" id="ARBA00022729"/>
    </source>
</evidence>
<dbReference type="PROSITE" id="PS00134">
    <property type="entry name" value="TRYPSIN_HIS"/>
    <property type="match status" value="1"/>
</dbReference>
<dbReference type="EMBL" id="CADEPI010000021">
    <property type="protein sequence ID" value="CAB3365578.1"/>
    <property type="molecule type" value="Genomic_DNA"/>
</dbReference>
<dbReference type="PANTHER" id="PTHR24258">
    <property type="entry name" value="SERINE PROTEASE-RELATED"/>
    <property type="match status" value="1"/>
</dbReference>
<feature type="chain" id="PRO_5035836993" description="Peptidase S1 domain-containing protein" evidence="7">
    <location>
        <begin position="19"/>
        <end position="383"/>
    </location>
</feature>
<keyword evidence="1 7" id="KW-0732">Signal</keyword>
<keyword evidence="5" id="KW-0645">Protease</keyword>
<dbReference type="Gene3D" id="2.40.10.10">
    <property type="entry name" value="Trypsin-like serine proteases"/>
    <property type="match status" value="2"/>
</dbReference>
<protein>
    <recommendedName>
        <fullName evidence="8">Peptidase S1 domain-containing protein</fullName>
    </recommendedName>
</protein>
<comment type="similarity">
    <text evidence="4">Belongs to the peptidase S1 family. CLIP subfamily.</text>
</comment>
<name>A0A8S1CDX5_9INSE</name>
<keyword evidence="5" id="KW-0720">Serine protease</keyword>
<evidence type="ECO:0000256" key="3">
    <source>
        <dbReference type="ARBA" id="ARBA00023180"/>
    </source>
</evidence>
<keyword evidence="3" id="KW-0325">Glycoprotein</keyword>
<dbReference type="AlphaFoldDB" id="A0A8S1CDX5"/>
<dbReference type="InterPro" id="IPR043504">
    <property type="entry name" value="Peptidase_S1_PA_chymotrypsin"/>
</dbReference>
<dbReference type="FunFam" id="2.40.10.10:FF:000002">
    <property type="entry name" value="Transmembrane protease serine"/>
    <property type="match status" value="1"/>
</dbReference>
<evidence type="ECO:0000313" key="10">
    <source>
        <dbReference type="Proteomes" id="UP000494165"/>
    </source>
</evidence>
<dbReference type="InterPro" id="IPR018114">
    <property type="entry name" value="TRYPSIN_HIS"/>
</dbReference>
<dbReference type="GO" id="GO:0004252">
    <property type="term" value="F:serine-type endopeptidase activity"/>
    <property type="evidence" value="ECO:0007669"/>
    <property type="project" value="InterPro"/>
</dbReference>
<feature type="compositionally biased region" description="Polar residues" evidence="6">
    <location>
        <begin position="81"/>
        <end position="97"/>
    </location>
</feature>
<keyword evidence="2" id="KW-1015">Disulfide bond</keyword>
<evidence type="ECO:0000256" key="2">
    <source>
        <dbReference type="ARBA" id="ARBA00023157"/>
    </source>
</evidence>
<feature type="domain" description="Peptidase S1" evidence="8">
    <location>
        <begin position="126"/>
        <end position="380"/>
    </location>
</feature>
<dbReference type="CDD" id="cd00190">
    <property type="entry name" value="Tryp_SPc"/>
    <property type="match status" value="1"/>
</dbReference>
<dbReference type="SMART" id="SM00020">
    <property type="entry name" value="Tryp_SPc"/>
    <property type="match status" value="1"/>
</dbReference>
<evidence type="ECO:0000256" key="4">
    <source>
        <dbReference type="ARBA" id="ARBA00024195"/>
    </source>
</evidence>
<dbReference type="GO" id="GO:0006508">
    <property type="term" value="P:proteolysis"/>
    <property type="evidence" value="ECO:0007669"/>
    <property type="project" value="UniProtKB-KW"/>
</dbReference>
<comment type="caution">
    <text evidence="9">The sequence shown here is derived from an EMBL/GenBank/DDBJ whole genome shotgun (WGS) entry which is preliminary data.</text>
</comment>
<keyword evidence="10" id="KW-1185">Reference proteome</keyword>
<evidence type="ECO:0000256" key="5">
    <source>
        <dbReference type="RuleBase" id="RU363034"/>
    </source>
</evidence>
<dbReference type="InterPro" id="IPR009003">
    <property type="entry name" value="Peptidase_S1_PA"/>
</dbReference>
<sequence length="383" mass="41430">MAFTRLAVFLSVLAAASPLRFYAGQGASECTALSECVPMSKCPSGLKALRRRQPLPRLCGFKSNLLKVCCPDLHATSANPVSAGQVTSTTEQNSVGRSSPPKVGARSAEACQKYSEIAFPRINLFIKNGIEAGPGEFPHMALLGYKYNEGQQNSGRTLTKGVNASWACCGTLIHERFVLTAAHCVEKEYPFVVRLGDLDWNSDEDGVQPKEFSVLRIESHPEFNRSSVANDIALIELRTQVPFNWVMQPACLPAPEENQDALRQDLLVTGWGSNAFIPLSATSMLMKARLRAVDFSECNNDYASTRTGGLLEDKQMCAVDPKGLADACQGDSGGPLQVKVKDSQLMKVVGVTSAGKGCGSSPGLYTRVSGYIEWIENVVWPSK</sequence>
<keyword evidence="5" id="KW-0378">Hydrolase</keyword>
<dbReference type="Proteomes" id="UP000494165">
    <property type="component" value="Unassembled WGS sequence"/>
</dbReference>
<reference evidence="9 10" key="1">
    <citation type="submission" date="2020-04" db="EMBL/GenBank/DDBJ databases">
        <authorList>
            <person name="Alioto T."/>
            <person name="Alioto T."/>
            <person name="Gomez Garrido J."/>
        </authorList>
    </citation>
    <scope>NUCLEOTIDE SEQUENCE [LARGE SCALE GENOMIC DNA]</scope>
</reference>
<feature type="signal peptide" evidence="7">
    <location>
        <begin position="1"/>
        <end position="18"/>
    </location>
</feature>
<organism evidence="9 10">
    <name type="scientific">Cloeon dipterum</name>
    <dbReference type="NCBI Taxonomy" id="197152"/>
    <lineage>
        <taxon>Eukaryota</taxon>
        <taxon>Metazoa</taxon>
        <taxon>Ecdysozoa</taxon>
        <taxon>Arthropoda</taxon>
        <taxon>Hexapoda</taxon>
        <taxon>Insecta</taxon>
        <taxon>Pterygota</taxon>
        <taxon>Palaeoptera</taxon>
        <taxon>Ephemeroptera</taxon>
        <taxon>Pisciforma</taxon>
        <taxon>Baetidae</taxon>
        <taxon>Cloeon</taxon>
    </lineage>
</organism>
<dbReference type="InterPro" id="IPR001254">
    <property type="entry name" value="Trypsin_dom"/>
</dbReference>
<feature type="region of interest" description="Disordered" evidence="6">
    <location>
        <begin position="81"/>
        <end position="104"/>
    </location>
</feature>
<evidence type="ECO:0000256" key="7">
    <source>
        <dbReference type="SAM" id="SignalP"/>
    </source>
</evidence>
<proteinExistence type="inferred from homology"/>
<dbReference type="PANTHER" id="PTHR24258:SF136">
    <property type="entry name" value="GH06673P-RELATED"/>
    <property type="match status" value="1"/>
</dbReference>
<dbReference type="InterPro" id="IPR001314">
    <property type="entry name" value="Peptidase_S1A"/>
</dbReference>
<dbReference type="OrthoDB" id="6357057at2759"/>
<dbReference type="PROSITE" id="PS50240">
    <property type="entry name" value="TRYPSIN_DOM"/>
    <property type="match status" value="1"/>
</dbReference>
<accession>A0A8S1CDX5</accession>
<dbReference type="FunFam" id="2.40.10.10:FF:000028">
    <property type="entry name" value="Serine protease easter"/>
    <property type="match status" value="1"/>
</dbReference>
<dbReference type="SUPFAM" id="SSF50494">
    <property type="entry name" value="Trypsin-like serine proteases"/>
    <property type="match status" value="1"/>
</dbReference>
<evidence type="ECO:0000259" key="8">
    <source>
        <dbReference type="PROSITE" id="PS50240"/>
    </source>
</evidence>
<gene>
    <name evidence="9" type="ORF">CLODIP_2_CD05506</name>
</gene>
<evidence type="ECO:0000313" key="9">
    <source>
        <dbReference type="EMBL" id="CAB3365578.1"/>
    </source>
</evidence>
<dbReference type="InterPro" id="IPR033116">
    <property type="entry name" value="TRYPSIN_SER"/>
</dbReference>
<dbReference type="PROSITE" id="PS00135">
    <property type="entry name" value="TRYPSIN_SER"/>
    <property type="match status" value="1"/>
</dbReference>